<dbReference type="GO" id="GO:0003735">
    <property type="term" value="F:structural constituent of ribosome"/>
    <property type="evidence" value="ECO:0007669"/>
    <property type="project" value="InterPro"/>
</dbReference>
<dbReference type="GO" id="GO:0006412">
    <property type="term" value="P:translation"/>
    <property type="evidence" value="ECO:0007669"/>
    <property type="project" value="InterPro"/>
</dbReference>
<name>A0A8C2QLF2_CRIGR</name>
<dbReference type="FunFam" id="3.30.390.110:FF:000002">
    <property type="entry name" value="60S ribosomal protein L28"/>
    <property type="match status" value="1"/>
</dbReference>
<evidence type="ECO:0000256" key="4">
    <source>
        <dbReference type="ARBA" id="ARBA00035223"/>
    </source>
</evidence>
<dbReference type="Gene3D" id="3.30.390.110">
    <property type="match status" value="1"/>
</dbReference>
<evidence type="ECO:0000256" key="2">
    <source>
        <dbReference type="ARBA" id="ARBA00022980"/>
    </source>
</evidence>
<evidence type="ECO:0000256" key="3">
    <source>
        <dbReference type="ARBA" id="ARBA00023274"/>
    </source>
</evidence>
<keyword evidence="3" id="KW-0687">Ribonucleoprotein</keyword>
<evidence type="ECO:0000313" key="8">
    <source>
        <dbReference type="Proteomes" id="UP000694386"/>
    </source>
</evidence>
<evidence type="ECO:0000256" key="5">
    <source>
        <dbReference type="ARBA" id="ARBA00035330"/>
    </source>
</evidence>
<accession>A0A8C2QLF2</accession>
<dbReference type="AlphaFoldDB" id="A0A8C2QLF2"/>
<reference evidence="7" key="1">
    <citation type="submission" date="2025-08" db="UniProtKB">
        <authorList>
            <consortium name="Ensembl"/>
        </authorList>
    </citation>
    <scope>IDENTIFICATION</scope>
</reference>
<comment type="similarity">
    <text evidence="1">Belongs to the eukaryotic ribosomal protein eL28 family.</text>
</comment>
<dbReference type="InterPro" id="IPR002672">
    <property type="entry name" value="Ribosomal_eL28"/>
</dbReference>
<dbReference type="Ensembl" id="ENSCGRT00001024575.1">
    <property type="protein sequence ID" value="ENSCGRP00001020331.1"/>
    <property type="gene ID" value="ENSCGRG00001019521.1"/>
</dbReference>
<organism evidence="7 8">
    <name type="scientific">Cricetulus griseus</name>
    <name type="common">Chinese hamster</name>
    <name type="synonym">Cricetulus barabensis griseus</name>
    <dbReference type="NCBI Taxonomy" id="10029"/>
    <lineage>
        <taxon>Eukaryota</taxon>
        <taxon>Metazoa</taxon>
        <taxon>Chordata</taxon>
        <taxon>Craniata</taxon>
        <taxon>Vertebrata</taxon>
        <taxon>Euteleostomi</taxon>
        <taxon>Mammalia</taxon>
        <taxon>Eutheria</taxon>
        <taxon>Euarchontoglires</taxon>
        <taxon>Glires</taxon>
        <taxon>Rodentia</taxon>
        <taxon>Myomorpha</taxon>
        <taxon>Muroidea</taxon>
        <taxon>Cricetidae</taxon>
        <taxon>Cricetinae</taxon>
        <taxon>Cricetulus</taxon>
    </lineage>
</organism>
<dbReference type="Proteomes" id="UP000694386">
    <property type="component" value="Unplaced"/>
</dbReference>
<keyword evidence="2" id="KW-0689">Ribosomal protein</keyword>
<dbReference type="GO" id="GO:0005840">
    <property type="term" value="C:ribosome"/>
    <property type="evidence" value="ECO:0007669"/>
    <property type="project" value="UniProtKB-KW"/>
</dbReference>
<sequence length="132" mass="15079">MSAHLQWMVVQSCSSFLIKRNKQTDSIEPNNLKARNSFCYNGLIPLEPAADGKEVVMVMKHRSGQRKPATFYIRTTINKNARATLSSIRHMIQKKMYRPDLHMAAIRRASAILSSQKLVVVKRKHTRPTKSS</sequence>
<evidence type="ECO:0000256" key="1">
    <source>
        <dbReference type="ARBA" id="ARBA00007926"/>
    </source>
</evidence>
<proteinExistence type="inferred from homology"/>
<dbReference type="PANTHER" id="PTHR10544">
    <property type="entry name" value="60S RIBOSOMAL PROTEIN L28"/>
    <property type="match status" value="1"/>
</dbReference>
<evidence type="ECO:0000259" key="6">
    <source>
        <dbReference type="Pfam" id="PF01778"/>
    </source>
</evidence>
<dbReference type="GO" id="GO:1990904">
    <property type="term" value="C:ribonucleoprotein complex"/>
    <property type="evidence" value="ECO:0007669"/>
    <property type="project" value="UniProtKB-KW"/>
</dbReference>
<dbReference type="InterPro" id="IPR029004">
    <property type="entry name" value="Ribosomal_eL28/Mak16"/>
</dbReference>
<protein>
    <recommendedName>
        <fullName evidence="4">Large ribosomal subunit protein eL28</fullName>
    </recommendedName>
    <alternativeName>
        <fullName evidence="5">60S ribosomal protein L28</fullName>
    </alternativeName>
</protein>
<dbReference type="Pfam" id="PF01778">
    <property type="entry name" value="Ribosomal_L28e"/>
    <property type="match status" value="1"/>
</dbReference>
<reference evidence="7" key="2">
    <citation type="submission" date="2025-09" db="UniProtKB">
        <authorList>
            <consortium name="Ensembl"/>
        </authorList>
    </citation>
    <scope>IDENTIFICATION</scope>
</reference>
<feature type="domain" description="Ribosomal eL28/Mak16" evidence="6">
    <location>
        <begin position="5"/>
        <end position="115"/>
    </location>
</feature>
<evidence type="ECO:0000313" key="7">
    <source>
        <dbReference type="Ensembl" id="ENSCGRP00001020331.1"/>
    </source>
</evidence>